<evidence type="ECO:0000313" key="1">
    <source>
        <dbReference type="EMBL" id="KAL1538225.1"/>
    </source>
</evidence>
<evidence type="ECO:0000313" key="2">
    <source>
        <dbReference type="Proteomes" id="UP001567538"/>
    </source>
</evidence>
<proteinExistence type="predicted"/>
<gene>
    <name evidence="1" type="ORF">AAHA92_26991</name>
</gene>
<protein>
    <submittedName>
        <fullName evidence="1">22alpha-hydroxysteroid 23-monooxygenase</fullName>
        <ecNumber evidence="1">1.14.14.147</ecNumber>
    </submittedName>
</protein>
<accession>A0ABD1G2A5</accession>
<keyword evidence="2" id="KW-1185">Reference proteome</keyword>
<keyword evidence="1" id="KW-0560">Oxidoreductase</keyword>
<dbReference type="Proteomes" id="UP001567538">
    <property type="component" value="Unassembled WGS sequence"/>
</dbReference>
<dbReference type="EC" id="1.14.14.147" evidence="1"/>
<organism evidence="1 2">
    <name type="scientific">Salvia divinorum</name>
    <name type="common">Maria pastora</name>
    <name type="synonym">Diviner's sage</name>
    <dbReference type="NCBI Taxonomy" id="28513"/>
    <lineage>
        <taxon>Eukaryota</taxon>
        <taxon>Viridiplantae</taxon>
        <taxon>Streptophyta</taxon>
        <taxon>Embryophyta</taxon>
        <taxon>Tracheophyta</taxon>
        <taxon>Spermatophyta</taxon>
        <taxon>Magnoliopsida</taxon>
        <taxon>eudicotyledons</taxon>
        <taxon>Gunneridae</taxon>
        <taxon>Pentapetalae</taxon>
        <taxon>asterids</taxon>
        <taxon>lamiids</taxon>
        <taxon>Lamiales</taxon>
        <taxon>Lamiaceae</taxon>
        <taxon>Nepetoideae</taxon>
        <taxon>Mentheae</taxon>
        <taxon>Salviinae</taxon>
        <taxon>Salvia</taxon>
        <taxon>Salvia subgen. Calosphace</taxon>
    </lineage>
</organism>
<sequence length="88" mass="10126">MEVLLILAVTAAIFCLFKIRNWWNFNSTTKSSQIPLGSFGIFPFVGETIHFISSAYSDRPESFVNKRRRTCGKVFKSHLLGVRYYSVE</sequence>
<dbReference type="AlphaFoldDB" id="A0ABD1G2A5"/>
<dbReference type="EMBL" id="JBEAFC010000010">
    <property type="protein sequence ID" value="KAL1538225.1"/>
    <property type="molecule type" value="Genomic_DNA"/>
</dbReference>
<reference evidence="1 2" key="1">
    <citation type="submission" date="2024-06" db="EMBL/GenBank/DDBJ databases">
        <title>A chromosome level genome sequence of Diviner's sage (Salvia divinorum).</title>
        <authorList>
            <person name="Ford S.A."/>
            <person name="Ro D.-K."/>
            <person name="Ness R.W."/>
            <person name="Phillips M.A."/>
        </authorList>
    </citation>
    <scope>NUCLEOTIDE SEQUENCE [LARGE SCALE GENOMIC DNA]</scope>
    <source>
        <strain evidence="1">SAF-2024a</strain>
        <tissue evidence="1">Leaf</tissue>
    </source>
</reference>
<name>A0ABD1G2A5_SALDI</name>
<dbReference type="GO" id="GO:0102097">
    <property type="term" value="F:22alpha-hydroxysteroid 23-monooxygenase activity"/>
    <property type="evidence" value="ECO:0007669"/>
    <property type="project" value="UniProtKB-EC"/>
</dbReference>
<comment type="caution">
    <text evidence="1">The sequence shown here is derived from an EMBL/GenBank/DDBJ whole genome shotgun (WGS) entry which is preliminary data.</text>
</comment>